<evidence type="ECO:0000259" key="1">
    <source>
        <dbReference type="SMART" id="SM00860"/>
    </source>
</evidence>
<name>A0A0N0U382_9HYME</name>
<dbReference type="InterPro" id="IPR018958">
    <property type="entry name" value="Knr4/Smi1-like_dom"/>
</dbReference>
<dbReference type="InterPro" id="IPR039231">
    <property type="entry name" value="TPGS2"/>
</dbReference>
<evidence type="ECO:0000313" key="3">
    <source>
        <dbReference type="Proteomes" id="UP000053105"/>
    </source>
</evidence>
<sequence>MSFFVDIVTEDSFYENLTLGVVKILESFPYIKNVRVDRRNGCENTAITSWEQRHCCTLPEDVKNFYASIDGFLLQWNLEIADSSKQELDNDTHKLNNEITASNITDFENPNSINLQRNDHGCKMFEIARCFPESGKAKVYLFYRMKQEEESPTIWLHREDTNRWYHLANNFTVYFRMMLVHLGLPLWQCCVSGLYLPPWVEQVYFLVGPHLLPSAVEPTETISTSMWNNGPTNVINPTIFKGKEGKQKSSKKKSMLYKEINIGSRILLQLYYHSISILPHETFIKNNKSRSSNSTLTVSLIKRPQRPTWHKTNAKTPNEMNWQYALLRWQMWMSTERSHFVAVHGKYLRIFLSIKCKYCPDIYVEGLKLISLGYSISFLFNYHDIRCFPLLVLH</sequence>
<dbReference type="Proteomes" id="UP000053105">
    <property type="component" value="Unassembled WGS sequence"/>
</dbReference>
<dbReference type="SUPFAM" id="SSF160631">
    <property type="entry name" value="SMI1/KNR4-like"/>
    <property type="match status" value="1"/>
</dbReference>
<dbReference type="SMART" id="SM00860">
    <property type="entry name" value="SMI1_KNR4"/>
    <property type="match status" value="1"/>
</dbReference>
<gene>
    <name evidence="2" type="ORF">WN51_04014</name>
</gene>
<dbReference type="EMBL" id="KQ435922">
    <property type="protein sequence ID" value="KOX68528.1"/>
    <property type="molecule type" value="Genomic_DNA"/>
</dbReference>
<protein>
    <submittedName>
        <fullName evidence="2">Tubulin polyglutamylase complex subunit 2</fullName>
    </submittedName>
</protein>
<keyword evidence="3" id="KW-1185">Reference proteome</keyword>
<dbReference type="InterPro" id="IPR037883">
    <property type="entry name" value="Knr4/Smi1-like_sf"/>
</dbReference>
<dbReference type="Pfam" id="PF09346">
    <property type="entry name" value="SMI1_KNR4"/>
    <property type="match status" value="1"/>
</dbReference>
<dbReference type="STRING" id="166423.A0A0N0U382"/>
<dbReference type="PANTHER" id="PTHR31854">
    <property type="entry name" value="TUBULIN POLYGLUTAMYLASE COMPLEX SUBUNIT 2"/>
    <property type="match status" value="1"/>
</dbReference>
<proteinExistence type="predicted"/>
<dbReference type="AlphaFoldDB" id="A0A0N0U382"/>
<dbReference type="OrthoDB" id="10249691at2759"/>
<dbReference type="PANTHER" id="PTHR31854:SF2">
    <property type="entry name" value="TUBULIN POLYGLUTAMYLASE COMPLEX SUBUNIT 2"/>
    <property type="match status" value="1"/>
</dbReference>
<organism evidence="2 3">
    <name type="scientific">Melipona quadrifasciata</name>
    <dbReference type="NCBI Taxonomy" id="166423"/>
    <lineage>
        <taxon>Eukaryota</taxon>
        <taxon>Metazoa</taxon>
        <taxon>Ecdysozoa</taxon>
        <taxon>Arthropoda</taxon>
        <taxon>Hexapoda</taxon>
        <taxon>Insecta</taxon>
        <taxon>Pterygota</taxon>
        <taxon>Neoptera</taxon>
        <taxon>Endopterygota</taxon>
        <taxon>Hymenoptera</taxon>
        <taxon>Apocrita</taxon>
        <taxon>Aculeata</taxon>
        <taxon>Apoidea</taxon>
        <taxon>Anthophila</taxon>
        <taxon>Apidae</taxon>
        <taxon>Melipona</taxon>
    </lineage>
</organism>
<reference evidence="2 3" key="1">
    <citation type="submission" date="2015-07" db="EMBL/GenBank/DDBJ databases">
        <title>The genome of Melipona quadrifasciata.</title>
        <authorList>
            <person name="Pan H."/>
            <person name="Kapheim K."/>
        </authorList>
    </citation>
    <scope>NUCLEOTIDE SEQUENCE [LARGE SCALE GENOMIC DNA]</scope>
    <source>
        <strain evidence="2">0111107301</strain>
        <tissue evidence="2">Whole body</tissue>
    </source>
</reference>
<accession>A0A0N0U382</accession>
<evidence type="ECO:0000313" key="2">
    <source>
        <dbReference type="EMBL" id="KOX68528.1"/>
    </source>
</evidence>
<feature type="domain" description="Knr4/Smi1-like" evidence="1">
    <location>
        <begin position="41"/>
        <end position="177"/>
    </location>
</feature>